<dbReference type="Pfam" id="PF03401">
    <property type="entry name" value="TctC"/>
    <property type="match status" value="1"/>
</dbReference>
<feature type="signal peptide" evidence="2">
    <location>
        <begin position="1"/>
        <end position="23"/>
    </location>
</feature>
<dbReference type="EMBL" id="BAABFO010000024">
    <property type="protein sequence ID" value="GAA4340174.1"/>
    <property type="molecule type" value="Genomic_DNA"/>
</dbReference>
<evidence type="ECO:0000313" key="3">
    <source>
        <dbReference type="EMBL" id="GAA4340174.1"/>
    </source>
</evidence>
<dbReference type="RefSeq" id="WP_345251618.1">
    <property type="nucleotide sequence ID" value="NZ_BAABFO010000024.1"/>
</dbReference>
<accession>A0ABP8HJF7</accession>
<feature type="chain" id="PRO_5046217999" evidence="2">
    <location>
        <begin position="24"/>
        <end position="324"/>
    </location>
</feature>
<evidence type="ECO:0000256" key="1">
    <source>
        <dbReference type="ARBA" id="ARBA00006987"/>
    </source>
</evidence>
<keyword evidence="4" id="KW-1185">Reference proteome</keyword>
<dbReference type="Proteomes" id="UP001501671">
    <property type="component" value="Unassembled WGS sequence"/>
</dbReference>
<evidence type="ECO:0000256" key="2">
    <source>
        <dbReference type="SAM" id="SignalP"/>
    </source>
</evidence>
<comment type="similarity">
    <text evidence="1">Belongs to the UPF0065 (bug) family.</text>
</comment>
<keyword evidence="2" id="KW-0732">Signal</keyword>
<dbReference type="PANTHER" id="PTHR42928:SF5">
    <property type="entry name" value="BLR1237 PROTEIN"/>
    <property type="match status" value="1"/>
</dbReference>
<dbReference type="InterPro" id="IPR042100">
    <property type="entry name" value="Bug_dom1"/>
</dbReference>
<dbReference type="InterPro" id="IPR005064">
    <property type="entry name" value="BUG"/>
</dbReference>
<reference evidence="4" key="1">
    <citation type="journal article" date="2019" name="Int. J. Syst. Evol. Microbiol.">
        <title>The Global Catalogue of Microorganisms (GCM) 10K type strain sequencing project: providing services to taxonomists for standard genome sequencing and annotation.</title>
        <authorList>
            <consortium name="The Broad Institute Genomics Platform"/>
            <consortium name="The Broad Institute Genome Sequencing Center for Infectious Disease"/>
            <person name="Wu L."/>
            <person name="Ma J."/>
        </authorList>
    </citation>
    <scope>NUCLEOTIDE SEQUENCE [LARGE SCALE GENOMIC DNA]</scope>
    <source>
        <strain evidence="4">JCM 17666</strain>
    </source>
</reference>
<dbReference type="Gene3D" id="3.40.190.10">
    <property type="entry name" value="Periplasmic binding protein-like II"/>
    <property type="match status" value="1"/>
</dbReference>
<proteinExistence type="inferred from homology"/>
<organism evidence="3 4">
    <name type="scientific">Pigmentiphaga soli</name>
    <dbReference type="NCBI Taxonomy" id="1007095"/>
    <lineage>
        <taxon>Bacteria</taxon>
        <taxon>Pseudomonadati</taxon>
        <taxon>Pseudomonadota</taxon>
        <taxon>Betaproteobacteria</taxon>
        <taxon>Burkholderiales</taxon>
        <taxon>Alcaligenaceae</taxon>
        <taxon>Pigmentiphaga</taxon>
    </lineage>
</organism>
<name>A0ABP8HJF7_9BURK</name>
<comment type="caution">
    <text evidence="3">The sequence shown here is derived from an EMBL/GenBank/DDBJ whole genome shotgun (WGS) entry which is preliminary data.</text>
</comment>
<dbReference type="PIRSF" id="PIRSF017082">
    <property type="entry name" value="YflP"/>
    <property type="match status" value="1"/>
</dbReference>
<dbReference type="Gene3D" id="3.40.190.150">
    <property type="entry name" value="Bordetella uptake gene, domain 1"/>
    <property type="match status" value="1"/>
</dbReference>
<evidence type="ECO:0000313" key="4">
    <source>
        <dbReference type="Proteomes" id="UP001501671"/>
    </source>
</evidence>
<dbReference type="CDD" id="cd13578">
    <property type="entry name" value="PBP2_Bug27"/>
    <property type="match status" value="1"/>
</dbReference>
<protein>
    <submittedName>
        <fullName evidence="3">Tripartite tricarboxylate transporter substrate binding protein</fullName>
    </submittedName>
</protein>
<dbReference type="PANTHER" id="PTHR42928">
    <property type="entry name" value="TRICARBOXYLATE-BINDING PROTEIN"/>
    <property type="match status" value="1"/>
</dbReference>
<sequence length="324" mass="33832">MKRRAFIGSSAAALAWAPIASKAADAYPSRPIRTLVGFPPGNSSDVIARIVMGEMQKSMGQSFVIENRPGASGTLAADVAARSAADGYTLLVSSAGPLCVAPFMYPKLPYDPLKDFVPITLTNTIPLVLVVNPSFPAKTFAEFLDKARAGGPAMPYASSGNGITNHLVMEMLKRAAKLNVMHIPYKGSTAAATDLIGGTIPVMFDTTPALLPQIRSGKVRPLAVTSLQRLAELPDVPTIAESGFPGFEGLAWNVILAPQGTPSPILDRLHAEAAKALATPAAVSGFANLSLVPGSTGIAETQAWLKSETEKWGGIVREAGITAE</sequence>
<dbReference type="SUPFAM" id="SSF53850">
    <property type="entry name" value="Periplasmic binding protein-like II"/>
    <property type="match status" value="1"/>
</dbReference>
<gene>
    <name evidence="3" type="ORF">GCM10023144_39540</name>
</gene>